<evidence type="ECO:0000256" key="3">
    <source>
        <dbReference type="ARBA" id="ARBA00023163"/>
    </source>
</evidence>
<comment type="caution">
    <text evidence="5">The sequence shown here is derived from an EMBL/GenBank/DDBJ whole genome shotgun (WGS) entry which is preliminary data.</text>
</comment>
<accession>A0A7W8CVH3</accession>
<dbReference type="Proteomes" id="UP000539953">
    <property type="component" value="Unassembled WGS sequence"/>
</dbReference>
<dbReference type="InterPro" id="IPR013096">
    <property type="entry name" value="Cupin_2"/>
</dbReference>
<evidence type="ECO:0000313" key="5">
    <source>
        <dbReference type="EMBL" id="MBB5182338.1"/>
    </source>
</evidence>
<dbReference type="InterPro" id="IPR001387">
    <property type="entry name" value="Cro/C1-type_HTH"/>
</dbReference>
<dbReference type="Gene3D" id="2.60.120.10">
    <property type="entry name" value="Jelly Rolls"/>
    <property type="match status" value="1"/>
</dbReference>
<keyword evidence="2" id="KW-0238">DNA-binding</keyword>
<dbReference type="AlphaFoldDB" id="A0A7W8CVH3"/>
<evidence type="ECO:0000259" key="4">
    <source>
        <dbReference type="PROSITE" id="PS50943"/>
    </source>
</evidence>
<reference evidence="5 6" key="1">
    <citation type="submission" date="2020-08" db="EMBL/GenBank/DDBJ databases">
        <title>Genomic Encyclopedia of Type Strains, Phase IV (KMG-IV): sequencing the most valuable type-strain genomes for metagenomic binning, comparative biology and taxonomic classification.</title>
        <authorList>
            <person name="Goeker M."/>
        </authorList>
    </citation>
    <scope>NUCLEOTIDE SEQUENCE [LARGE SCALE GENOMIC DNA]</scope>
    <source>
        <strain evidence="5 6">DSM 25799</strain>
    </source>
</reference>
<proteinExistence type="predicted"/>
<dbReference type="SMART" id="SM00530">
    <property type="entry name" value="HTH_XRE"/>
    <property type="match status" value="1"/>
</dbReference>
<dbReference type="PROSITE" id="PS50943">
    <property type="entry name" value="HTH_CROC1"/>
    <property type="match status" value="1"/>
</dbReference>
<dbReference type="InterPro" id="IPR011051">
    <property type="entry name" value="RmlC_Cupin_sf"/>
</dbReference>
<feature type="domain" description="HTH cro/C1-type" evidence="4">
    <location>
        <begin position="11"/>
        <end position="65"/>
    </location>
</feature>
<dbReference type="Pfam" id="PF07883">
    <property type="entry name" value="Cupin_2"/>
    <property type="match status" value="1"/>
</dbReference>
<dbReference type="EMBL" id="JACHHK010000001">
    <property type="protein sequence ID" value="MBB5182338.1"/>
    <property type="molecule type" value="Genomic_DNA"/>
</dbReference>
<evidence type="ECO:0000256" key="2">
    <source>
        <dbReference type="ARBA" id="ARBA00023125"/>
    </source>
</evidence>
<evidence type="ECO:0000256" key="1">
    <source>
        <dbReference type="ARBA" id="ARBA00023015"/>
    </source>
</evidence>
<sequence>MNVQENVSENLKEIRRKKQMTLEEASRRTGVSRSMLSAIEKGDANPTISVLWKIANGYKVKFTSLIENQKQENQVIRAADVMPLTEGDGRYINYPAFPFDEKRLFETYRIRIDAGGSLEAKPHMPGTEEFITVFSGQVNITAGEEIFDLNEGDSVHFLADVPHAYRNTGTETVWLSMILYYRPL</sequence>
<dbReference type="InterPro" id="IPR050807">
    <property type="entry name" value="TransReg_Diox_bact_type"/>
</dbReference>
<keyword evidence="3" id="KW-0804">Transcription</keyword>
<dbReference type="SUPFAM" id="SSF51182">
    <property type="entry name" value="RmlC-like cupins"/>
    <property type="match status" value="1"/>
</dbReference>
<dbReference type="InterPro" id="IPR014710">
    <property type="entry name" value="RmlC-like_jellyroll"/>
</dbReference>
<dbReference type="Pfam" id="PF01381">
    <property type="entry name" value="HTH_3"/>
    <property type="match status" value="1"/>
</dbReference>
<keyword evidence="1" id="KW-0805">Transcription regulation</keyword>
<dbReference type="GO" id="GO:0003700">
    <property type="term" value="F:DNA-binding transcription factor activity"/>
    <property type="evidence" value="ECO:0007669"/>
    <property type="project" value="TreeGrafter"/>
</dbReference>
<gene>
    <name evidence="5" type="ORF">HNQ47_000341</name>
</gene>
<dbReference type="GO" id="GO:0005829">
    <property type="term" value="C:cytosol"/>
    <property type="evidence" value="ECO:0007669"/>
    <property type="project" value="TreeGrafter"/>
</dbReference>
<dbReference type="Gene3D" id="1.10.260.40">
    <property type="entry name" value="lambda repressor-like DNA-binding domains"/>
    <property type="match status" value="1"/>
</dbReference>
<evidence type="ECO:0000313" key="6">
    <source>
        <dbReference type="Proteomes" id="UP000539953"/>
    </source>
</evidence>
<dbReference type="SUPFAM" id="SSF47413">
    <property type="entry name" value="lambda repressor-like DNA-binding domains"/>
    <property type="match status" value="1"/>
</dbReference>
<dbReference type="CDD" id="cd02209">
    <property type="entry name" value="cupin_XRE_C"/>
    <property type="match status" value="1"/>
</dbReference>
<dbReference type="CDD" id="cd00093">
    <property type="entry name" value="HTH_XRE"/>
    <property type="match status" value="1"/>
</dbReference>
<dbReference type="PANTHER" id="PTHR46797">
    <property type="entry name" value="HTH-TYPE TRANSCRIPTIONAL REGULATOR"/>
    <property type="match status" value="1"/>
</dbReference>
<organism evidence="5 6">
    <name type="scientific">Catenisphaera adipataccumulans</name>
    <dbReference type="NCBI Taxonomy" id="700500"/>
    <lineage>
        <taxon>Bacteria</taxon>
        <taxon>Bacillati</taxon>
        <taxon>Bacillota</taxon>
        <taxon>Erysipelotrichia</taxon>
        <taxon>Erysipelotrichales</taxon>
        <taxon>Erysipelotrichaceae</taxon>
        <taxon>Catenisphaera</taxon>
    </lineage>
</organism>
<dbReference type="GO" id="GO:0003677">
    <property type="term" value="F:DNA binding"/>
    <property type="evidence" value="ECO:0007669"/>
    <property type="project" value="UniProtKB-KW"/>
</dbReference>
<dbReference type="InterPro" id="IPR010982">
    <property type="entry name" value="Lambda_DNA-bd_dom_sf"/>
</dbReference>
<keyword evidence="6" id="KW-1185">Reference proteome</keyword>
<name>A0A7W8CVH3_9FIRM</name>
<protein>
    <submittedName>
        <fullName evidence="5">Transcriptional regulator with XRE-family HTH domain</fullName>
    </submittedName>
</protein>
<dbReference type="PANTHER" id="PTHR46797:SF23">
    <property type="entry name" value="HTH-TYPE TRANSCRIPTIONAL REGULATOR SUTR"/>
    <property type="match status" value="1"/>
</dbReference>